<feature type="transmembrane region" description="Helical" evidence="2">
    <location>
        <begin position="12"/>
        <end position="33"/>
    </location>
</feature>
<feature type="region of interest" description="Disordered" evidence="1">
    <location>
        <begin position="190"/>
        <end position="215"/>
    </location>
</feature>
<dbReference type="Proteomes" id="UP001328733">
    <property type="component" value="Unassembled WGS sequence"/>
</dbReference>
<reference evidence="3 4" key="1">
    <citation type="submission" date="2024-01" db="EMBL/GenBank/DDBJ databases">
        <title>Genomic insights into the taxonomy and metabolism of the cyanobacterium Pannus brasiliensis CCIBt3594.</title>
        <authorList>
            <person name="Machado M."/>
            <person name="Botero N.B."/>
            <person name="Andreote A.P.D."/>
            <person name="Feitosa A.M.T."/>
            <person name="Popin R."/>
            <person name="Sivonen K."/>
            <person name="Fiore M.F."/>
        </authorList>
    </citation>
    <scope>NUCLEOTIDE SEQUENCE [LARGE SCALE GENOMIC DNA]</scope>
    <source>
        <strain evidence="3 4">CCIBt3594</strain>
    </source>
</reference>
<keyword evidence="2" id="KW-0812">Transmembrane</keyword>
<accession>A0AAW9QZU9</accession>
<proteinExistence type="predicted"/>
<feature type="compositionally biased region" description="Polar residues" evidence="1">
    <location>
        <begin position="97"/>
        <end position="113"/>
    </location>
</feature>
<evidence type="ECO:0000313" key="3">
    <source>
        <dbReference type="EMBL" id="MEG3440086.1"/>
    </source>
</evidence>
<keyword evidence="2" id="KW-1133">Transmembrane helix</keyword>
<gene>
    <name evidence="3" type="ORF">V0288_23355</name>
</gene>
<evidence type="ECO:0000256" key="1">
    <source>
        <dbReference type="SAM" id="MobiDB-lite"/>
    </source>
</evidence>
<keyword evidence="4" id="KW-1185">Reference proteome</keyword>
<comment type="caution">
    <text evidence="3">The sequence shown here is derived from an EMBL/GenBank/DDBJ whole genome shotgun (WGS) entry which is preliminary data.</text>
</comment>
<dbReference type="EMBL" id="JBAFSM010000074">
    <property type="protein sequence ID" value="MEG3440086.1"/>
    <property type="molecule type" value="Genomic_DNA"/>
</dbReference>
<feature type="region of interest" description="Disordered" evidence="1">
    <location>
        <begin position="97"/>
        <end position="125"/>
    </location>
</feature>
<organism evidence="3 4">
    <name type="scientific">Pannus brasiliensis CCIBt3594</name>
    <dbReference type="NCBI Taxonomy" id="1427578"/>
    <lineage>
        <taxon>Bacteria</taxon>
        <taxon>Bacillati</taxon>
        <taxon>Cyanobacteriota</taxon>
        <taxon>Cyanophyceae</taxon>
        <taxon>Oscillatoriophycideae</taxon>
        <taxon>Chroococcales</taxon>
        <taxon>Microcystaceae</taxon>
        <taxon>Pannus</taxon>
    </lineage>
</organism>
<dbReference type="AlphaFoldDB" id="A0AAW9QZU9"/>
<protein>
    <submittedName>
        <fullName evidence="3">Uncharacterized protein</fullName>
    </submittedName>
</protein>
<evidence type="ECO:0000256" key="2">
    <source>
        <dbReference type="SAM" id="Phobius"/>
    </source>
</evidence>
<evidence type="ECO:0000313" key="4">
    <source>
        <dbReference type="Proteomes" id="UP001328733"/>
    </source>
</evidence>
<name>A0AAW9QZU9_9CHRO</name>
<sequence>MMANMKPLHGVIQTLVKINALTAIIALVSFAIIREHQATIADSRSTPTHAPLTYRGSVREPGKKTIAATGERQAAERAAQLEGEMKRLRQELARTRQTVQDLLSRSPGSSPLTLDNPRHPDNRATAPYLSPVIVSLFPLLANERLRPSAPVRPDLAPVDRNHRTEAPVIPNERPIIAENRLEERGIALLPPIDPVPHRSPDVISNRPEPEDGRANDAADSIAALPNPYSLELPEIFPIETGEYDSDKKRLTGYANDIAIGLLIADRKGHLTYGTTGYRRVQTAIRLLRQGEDIENAARRSAIPVAVLQQLIKWGENRPGNLSALTEIGLARPDEP</sequence>
<keyword evidence="2" id="KW-0472">Membrane</keyword>